<dbReference type="PROSITE" id="PS00374">
    <property type="entry name" value="MGMT"/>
    <property type="match status" value="1"/>
</dbReference>
<dbReference type="NCBIfam" id="TIGR00589">
    <property type="entry name" value="ogt"/>
    <property type="match status" value="1"/>
</dbReference>
<dbReference type="InterPro" id="IPR008332">
    <property type="entry name" value="MethylG_MeTrfase_N"/>
</dbReference>
<evidence type="ECO:0000256" key="10">
    <source>
        <dbReference type="HAMAP-Rule" id="MF_00772"/>
    </source>
</evidence>
<sequence length="357" mass="40486">MRIEDQQQIDTYYQALLNRSPEFVGSFFVGVKTTLVFCIATCRARKPKRENVEFYTQFKEALDAGYRPCKICRPTENAHSAPPQVEQALQLLRQNPKDKLSDYQLRQAGISPEMLRRWFGQHYGMTFQAYQRMLRINTALEELKLGKRATDTAYDAGYESLSGFGYTYKKMLGHSPGQTGELAVILIHRFTTPLGPMFVCASEQGVCLLEFVDRRMLETEFKDLQRLLKAKIIAGENAHTRQAELEIGEYFAGERQRFTLAIHAPGTDFQRSVWNVLQTIPYGETRSYQAQAEAIGNPQAVRAVASANGCNRISIVIPCHRVIGKDGSLTGYGGGLERKRWLLEHEKRFATQIAQAD</sequence>
<dbReference type="KEGG" id="cfon:HZU75_05950"/>
<protein>
    <recommendedName>
        <fullName evidence="10">Methylated-DNA--protein-cysteine methyltransferase</fullName>
        <ecNumber evidence="10">2.1.1.63</ecNumber>
    </recommendedName>
    <alternativeName>
        <fullName evidence="10">6-O-methylguanine-DNA methyltransferase</fullName>
        <shortName evidence="10">MGMT</shortName>
    </alternativeName>
    <alternativeName>
        <fullName evidence="10">O-6-methylguanine-DNA-alkyltransferase</fullName>
    </alternativeName>
</protein>
<keyword evidence="16" id="KW-1185">Reference proteome</keyword>
<reference evidence="15 16" key="1">
    <citation type="journal article" date="2016" name="Int. J. Syst. Evol. Microbiol.">
        <title>Chitinibacter fontanus sp. nov., isolated from a spring.</title>
        <authorList>
            <person name="Sheu S.Y."/>
            <person name="Li Y.S."/>
            <person name="Young C.C."/>
            <person name="Chen W.M."/>
        </authorList>
    </citation>
    <scope>NUCLEOTIDE SEQUENCE [LARGE SCALE GENOMIC DNA]</scope>
    <source>
        <strain evidence="15 16">STM-7</strain>
    </source>
</reference>
<keyword evidence="7" id="KW-0010">Activator</keyword>
<feature type="active site" description="Nucleophile; methyl group acceptor from either O6-methylguanine or O4-methylthymine" evidence="11">
    <location>
        <position position="319"/>
    </location>
</feature>
<keyword evidence="4 10" id="KW-0489">Methyltransferase</keyword>
<comment type="miscellaneous">
    <text evidence="10">This enzyme catalyzes only one turnover and therefore is not strictly catalytic. According to one definition, an enzyme is a biocatalyst that acts repeatedly and over many reaction cycles.</text>
</comment>
<comment type="catalytic activity">
    <reaction evidence="1 10">
        <text>a 4-O-methyl-thymidine in DNA + L-cysteinyl-[protein] = a thymidine in DNA + S-methyl-L-cysteinyl-[protein]</text>
        <dbReference type="Rhea" id="RHEA:53428"/>
        <dbReference type="Rhea" id="RHEA-COMP:10131"/>
        <dbReference type="Rhea" id="RHEA-COMP:10132"/>
        <dbReference type="Rhea" id="RHEA-COMP:13555"/>
        <dbReference type="Rhea" id="RHEA-COMP:13556"/>
        <dbReference type="ChEBI" id="CHEBI:29950"/>
        <dbReference type="ChEBI" id="CHEBI:82612"/>
        <dbReference type="ChEBI" id="CHEBI:137386"/>
        <dbReference type="ChEBI" id="CHEBI:137387"/>
        <dbReference type="EC" id="2.1.1.63"/>
    </reaction>
</comment>
<dbReference type="AlphaFoldDB" id="A0A7D5V912"/>
<evidence type="ECO:0000256" key="13">
    <source>
        <dbReference type="PIRSR" id="PIRSR000409-3"/>
    </source>
</evidence>
<evidence type="ECO:0000313" key="16">
    <source>
        <dbReference type="Proteomes" id="UP000510822"/>
    </source>
</evidence>
<dbReference type="Pfam" id="PF02870">
    <property type="entry name" value="Methyltransf_1N"/>
    <property type="match status" value="1"/>
</dbReference>
<accession>A0A7D5V912</accession>
<dbReference type="PIRSF" id="PIRSF000409">
    <property type="entry name" value="Ada"/>
    <property type="match status" value="1"/>
</dbReference>
<dbReference type="GO" id="GO:0008270">
    <property type="term" value="F:zinc ion binding"/>
    <property type="evidence" value="ECO:0007669"/>
    <property type="project" value="InterPro"/>
</dbReference>
<name>A0A7D5V912_9NEIS</name>
<feature type="binding site" evidence="13">
    <location>
        <position position="69"/>
    </location>
    <ligand>
        <name>Zn(2+)</name>
        <dbReference type="ChEBI" id="CHEBI:29105"/>
    </ligand>
</feature>
<feature type="binding site" evidence="13">
    <location>
        <position position="38"/>
    </location>
    <ligand>
        <name>Zn(2+)</name>
        <dbReference type="ChEBI" id="CHEBI:29105"/>
    </ligand>
</feature>
<evidence type="ECO:0000256" key="7">
    <source>
        <dbReference type="ARBA" id="ARBA00023159"/>
    </source>
</evidence>
<keyword evidence="12" id="KW-0862">Zinc</keyword>
<proteinExistence type="inferred from homology"/>
<dbReference type="FunFam" id="1.10.10.10:FF:000214">
    <property type="entry name" value="Methylated-DNA--protein-cysteine methyltransferase"/>
    <property type="match status" value="1"/>
</dbReference>
<comment type="catalytic activity">
    <reaction evidence="9 10">
        <text>a 6-O-methyl-2'-deoxyguanosine in DNA + L-cysteinyl-[protein] = S-methyl-L-cysteinyl-[protein] + a 2'-deoxyguanosine in DNA</text>
        <dbReference type="Rhea" id="RHEA:24000"/>
        <dbReference type="Rhea" id="RHEA-COMP:10131"/>
        <dbReference type="Rhea" id="RHEA-COMP:10132"/>
        <dbReference type="Rhea" id="RHEA-COMP:11367"/>
        <dbReference type="Rhea" id="RHEA-COMP:11368"/>
        <dbReference type="ChEBI" id="CHEBI:29950"/>
        <dbReference type="ChEBI" id="CHEBI:82612"/>
        <dbReference type="ChEBI" id="CHEBI:85445"/>
        <dbReference type="ChEBI" id="CHEBI:85448"/>
        <dbReference type="EC" id="2.1.1.63"/>
    </reaction>
</comment>
<feature type="binding site" evidence="12">
    <location>
        <position position="67"/>
    </location>
    <ligand>
        <name>DNA</name>
        <dbReference type="ChEBI" id="CHEBI:16991"/>
    </ligand>
</feature>
<dbReference type="GO" id="GO:0003908">
    <property type="term" value="F:methylated-DNA-[protein]-cysteine S-methyltransferase activity"/>
    <property type="evidence" value="ECO:0007669"/>
    <property type="project" value="UniProtKB-UniRule"/>
</dbReference>
<evidence type="ECO:0000256" key="9">
    <source>
        <dbReference type="ARBA" id="ARBA00049348"/>
    </source>
</evidence>
<dbReference type="InterPro" id="IPR023546">
    <property type="entry name" value="MGMT"/>
</dbReference>
<dbReference type="InterPro" id="IPR018060">
    <property type="entry name" value="HTH_AraC"/>
</dbReference>
<dbReference type="InterPro" id="IPR036631">
    <property type="entry name" value="MGMT_N_sf"/>
</dbReference>
<feature type="binding site" evidence="13">
    <location>
        <position position="72"/>
    </location>
    <ligand>
        <name>Zn(2+)</name>
        <dbReference type="ChEBI" id="CHEBI:29105"/>
    </ligand>
</feature>
<dbReference type="EC" id="2.1.1.63" evidence="10"/>
<comment type="similarity">
    <text evidence="2 10">Belongs to the MGMT family.</text>
</comment>
<feature type="binding site" evidence="12">
    <location>
        <position position="45"/>
    </location>
    <ligand>
        <name>DNA</name>
        <dbReference type="ChEBI" id="CHEBI:16991"/>
    </ligand>
</feature>
<evidence type="ECO:0000256" key="2">
    <source>
        <dbReference type="ARBA" id="ARBA00008711"/>
    </source>
</evidence>
<evidence type="ECO:0000256" key="6">
    <source>
        <dbReference type="ARBA" id="ARBA00022763"/>
    </source>
</evidence>
<dbReference type="InterPro" id="IPR004026">
    <property type="entry name" value="Ada_DNA_repair_Zn-bd"/>
</dbReference>
<comment type="function">
    <text evidence="10">Involved in the cellular defense against the biological effects of O6-methylguanine (O6-MeG) and O4-methylthymine (O4-MeT) in DNA. Repairs the methylated nucleobase in DNA by stoichiometrically transferring the methyl group to a cysteine residue in the enzyme. This is a suicide reaction: the enzyme is irreversibly inactivated.</text>
</comment>
<dbReference type="GO" id="GO:0006307">
    <property type="term" value="P:DNA alkylation repair"/>
    <property type="evidence" value="ECO:0007669"/>
    <property type="project" value="UniProtKB-UniRule"/>
</dbReference>
<dbReference type="Gene3D" id="1.10.10.60">
    <property type="entry name" value="Homeodomain-like"/>
    <property type="match status" value="1"/>
</dbReference>
<dbReference type="SUPFAM" id="SSF46767">
    <property type="entry name" value="Methylated DNA-protein cysteine methyltransferase, C-terminal domain"/>
    <property type="match status" value="1"/>
</dbReference>
<feature type="active site" description="Nucleophile; methyl group acceptor from methylphosphotriester" evidence="11">
    <location>
        <position position="38"/>
    </location>
</feature>
<dbReference type="SUPFAM" id="SSF53155">
    <property type="entry name" value="Methylated DNA-protein cysteine methyltransferase domain"/>
    <property type="match status" value="1"/>
</dbReference>
<dbReference type="Proteomes" id="UP000510822">
    <property type="component" value="Chromosome"/>
</dbReference>
<dbReference type="GO" id="GO:0043565">
    <property type="term" value="F:sequence-specific DNA binding"/>
    <property type="evidence" value="ECO:0007669"/>
    <property type="project" value="InterPro"/>
</dbReference>
<dbReference type="InterPro" id="IPR036217">
    <property type="entry name" value="MethylDNA_cys_MeTrfase_DNAb"/>
</dbReference>
<evidence type="ECO:0000256" key="1">
    <source>
        <dbReference type="ARBA" id="ARBA00001286"/>
    </source>
</evidence>
<dbReference type="GO" id="GO:0032259">
    <property type="term" value="P:methylation"/>
    <property type="evidence" value="ECO:0007669"/>
    <property type="project" value="UniProtKB-KW"/>
</dbReference>
<dbReference type="Pfam" id="PF01035">
    <property type="entry name" value="DNA_binding_1"/>
    <property type="match status" value="1"/>
</dbReference>
<dbReference type="HAMAP" id="MF_00772">
    <property type="entry name" value="OGT"/>
    <property type="match status" value="1"/>
</dbReference>
<feature type="active site" description="Nucleophile; methyl group acceptor" evidence="10">
    <location>
        <position position="319"/>
    </location>
</feature>
<organism evidence="15 16">
    <name type="scientific">Chitinibacter fontanus</name>
    <dbReference type="NCBI Taxonomy" id="1737446"/>
    <lineage>
        <taxon>Bacteria</taxon>
        <taxon>Pseudomonadati</taxon>
        <taxon>Pseudomonadota</taxon>
        <taxon>Betaproteobacteria</taxon>
        <taxon>Neisseriales</taxon>
        <taxon>Chitinibacteraceae</taxon>
        <taxon>Chitinibacter</taxon>
    </lineage>
</organism>
<dbReference type="InterPro" id="IPR036388">
    <property type="entry name" value="WH-like_DNA-bd_sf"/>
</dbReference>
<dbReference type="EMBL" id="CP058952">
    <property type="protein sequence ID" value="QLI81111.1"/>
    <property type="molecule type" value="Genomic_DNA"/>
</dbReference>
<dbReference type="Gene3D" id="1.10.10.10">
    <property type="entry name" value="Winged helix-like DNA-binding domain superfamily/Winged helix DNA-binding domain"/>
    <property type="match status" value="1"/>
</dbReference>
<comment type="subcellular location">
    <subcellularLocation>
        <location evidence="10">Cytoplasm</location>
    </subcellularLocation>
</comment>
<keyword evidence="12" id="KW-0479">Metal-binding</keyword>
<dbReference type="Gene3D" id="3.40.10.10">
    <property type="entry name" value="DNA Methylphosphotriester Repair Domain"/>
    <property type="match status" value="1"/>
</dbReference>
<feature type="binding site" evidence="12">
    <location>
        <position position="34"/>
    </location>
    <ligand>
        <name>DNA</name>
        <dbReference type="ChEBI" id="CHEBI:16991"/>
    </ligand>
</feature>
<dbReference type="InterPro" id="IPR001497">
    <property type="entry name" value="MethylDNA_cys_MeTrfase_AS"/>
</dbReference>
<gene>
    <name evidence="15" type="ORF">HZU75_05950</name>
</gene>
<evidence type="ECO:0000256" key="12">
    <source>
        <dbReference type="PIRSR" id="PIRSR000409-2"/>
    </source>
</evidence>
<dbReference type="RefSeq" id="WP_180308242.1">
    <property type="nucleotide sequence ID" value="NZ_CP058952.1"/>
</dbReference>
<dbReference type="PANTHER" id="PTHR10815">
    <property type="entry name" value="METHYLATED-DNA--PROTEIN-CYSTEINE METHYLTRANSFERASE"/>
    <property type="match status" value="1"/>
</dbReference>
<dbReference type="GO" id="GO:0003700">
    <property type="term" value="F:DNA-binding transcription factor activity"/>
    <property type="evidence" value="ECO:0007669"/>
    <property type="project" value="InterPro"/>
</dbReference>
<dbReference type="CDD" id="cd06445">
    <property type="entry name" value="ATase"/>
    <property type="match status" value="1"/>
</dbReference>
<dbReference type="GO" id="GO:0005737">
    <property type="term" value="C:cytoplasm"/>
    <property type="evidence" value="ECO:0007669"/>
    <property type="project" value="UniProtKB-SubCell"/>
</dbReference>
<dbReference type="InterPro" id="IPR014048">
    <property type="entry name" value="MethylDNA_cys_MeTrfase_DNA-bd"/>
</dbReference>
<dbReference type="SUPFAM" id="SSF57884">
    <property type="entry name" value="Ada DNA repair protein, N-terminal domain (N-Ada 10)"/>
    <property type="match status" value="1"/>
</dbReference>
<feature type="binding site" evidence="12">
    <location>
        <position position="43"/>
    </location>
    <ligand>
        <name>DNA</name>
        <dbReference type="ChEBI" id="CHEBI:16991"/>
    </ligand>
</feature>
<dbReference type="InterPro" id="IPR035451">
    <property type="entry name" value="Ada-like_dom_sf"/>
</dbReference>
<comment type="cofactor">
    <cofactor evidence="12">
        <name>Zn(2+)</name>
        <dbReference type="ChEBI" id="CHEBI:29105"/>
    </cofactor>
    <text evidence="12">Binds 1 zinc ion per subunit.</text>
</comment>
<keyword evidence="3 10" id="KW-0963">Cytoplasm</keyword>
<dbReference type="PROSITE" id="PS01124">
    <property type="entry name" value="HTH_ARAC_FAMILY_2"/>
    <property type="match status" value="1"/>
</dbReference>
<keyword evidence="8 10" id="KW-0234">DNA repair</keyword>
<evidence type="ECO:0000256" key="8">
    <source>
        <dbReference type="ARBA" id="ARBA00023204"/>
    </source>
</evidence>
<dbReference type="InterPro" id="IPR016221">
    <property type="entry name" value="Bifunct_regulatory_prot_Ada"/>
</dbReference>
<dbReference type="Gene3D" id="3.30.160.70">
    <property type="entry name" value="Methylated DNA-protein cysteine methyltransferase domain"/>
    <property type="match status" value="1"/>
</dbReference>
<dbReference type="SMART" id="SM00342">
    <property type="entry name" value="HTH_ARAC"/>
    <property type="match status" value="1"/>
</dbReference>
<evidence type="ECO:0000256" key="3">
    <source>
        <dbReference type="ARBA" id="ARBA00022490"/>
    </source>
</evidence>
<evidence type="ECO:0000256" key="5">
    <source>
        <dbReference type="ARBA" id="ARBA00022679"/>
    </source>
</evidence>
<evidence type="ECO:0000256" key="4">
    <source>
        <dbReference type="ARBA" id="ARBA00022603"/>
    </source>
</evidence>
<evidence type="ECO:0000259" key="14">
    <source>
        <dbReference type="PROSITE" id="PS01124"/>
    </source>
</evidence>
<feature type="binding site" evidence="13">
    <location>
        <position position="42"/>
    </location>
    <ligand>
        <name>Zn(2+)</name>
        <dbReference type="ChEBI" id="CHEBI:29105"/>
    </ligand>
</feature>
<feature type="domain" description="HTH araC/xylS-type" evidence="14">
    <location>
        <begin position="86"/>
        <end position="182"/>
    </location>
</feature>
<evidence type="ECO:0000313" key="15">
    <source>
        <dbReference type="EMBL" id="QLI81111.1"/>
    </source>
</evidence>
<keyword evidence="6 10" id="KW-0227">DNA damage</keyword>
<evidence type="ECO:0000256" key="11">
    <source>
        <dbReference type="PIRSR" id="PIRSR000409-1"/>
    </source>
</evidence>
<keyword evidence="5 10" id="KW-0808">Transferase</keyword>
<dbReference type="Pfam" id="PF02805">
    <property type="entry name" value="Ada_Zn_binding"/>
    <property type="match status" value="1"/>
</dbReference>
<dbReference type="Pfam" id="PF12833">
    <property type="entry name" value="HTH_18"/>
    <property type="match status" value="1"/>
</dbReference>
<dbReference type="PANTHER" id="PTHR10815:SF5">
    <property type="entry name" value="METHYLATED-DNA--PROTEIN-CYSTEINE METHYLTRANSFERASE"/>
    <property type="match status" value="1"/>
</dbReference>